<sequence>MSKSKSPESVKVVVRCRPMNEKERATKFERVVTVDVKLGQIIVRNPRLASAHEHPKVFTFDSVYDSNSKQIDLYDETFRQLVDSVLLGFNGTIFAYGQTGTGKTYTMEGVRNDPERRGVIPNSFEHIFTHISRSQNQQYLVRASYLEIYQEEIRDLISKDQSHRLELKERPDTGVYVKDLSSFVTKSAAEIERVMILGNQNRSVGSTNMNEHSSRSHAIFVITVECSELGVDGENHIRVGKLNLVDLAGSERQAKTGAQGERLKEATKINLSLSALGNVISALVDGRSSHIPYRDSKLTRLLQDSLGGNARTVMVANIGPACYNVEETLTTLRYSNRAKNIRNKPRINEDPKDALLREFQEQIARLKEQLERRSGKKKKRRPGRRAGEGEGGDQGDYWREQQEKLEGERKAIMEDHSLVAEEKLRLLKEKEKKMEDLKKEKEVGEMLSAKVKAMESKLLVGGKNIVDHTNEQQRILEQKRHEIAEQKRREREMQQQVENRDEETLELKETYSSLQQEVDIKTKKLKKLFAKLQAVKAEIQDVQEAHIKERQDLEQSQNELTRELKLKHLIIENFIPMEEKNKIVSRAFFDEEDDHWKVKAITRLEDNHQMMCRPVSAVGYRRPLSQYARVAMVMRSEARYKAENLLKLEMDLPERTTRDYEEPAIAPNVAAALEAALRDEDEIQVDASGFHSSLGLTGGASPASAGDRQGPAWSTPLSWFIALYHSFSI</sequence>
<reference evidence="14" key="2">
    <citation type="submission" date="2025-08" db="UniProtKB">
        <authorList>
            <consortium name="Ensembl"/>
        </authorList>
    </citation>
    <scope>IDENTIFICATION</scope>
</reference>
<evidence type="ECO:0000256" key="11">
    <source>
        <dbReference type="SAM" id="Coils"/>
    </source>
</evidence>
<keyword evidence="6 11" id="KW-0175">Coiled coil</keyword>
<reference evidence="14" key="1">
    <citation type="submission" date="2019-07" db="EMBL/GenBank/DDBJ databases">
        <authorList>
            <consortium name="Wellcome Sanger Institute Data Sharing"/>
        </authorList>
    </citation>
    <scope>NUCLEOTIDE SEQUENCE [LARGE SCALE GENOMIC DNA]</scope>
</reference>
<feature type="domain" description="Kinesin motor" evidence="13">
    <location>
        <begin position="9"/>
        <end position="341"/>
    </location>
</feature>
<evidence type="ECO:0000256" key="8">
    <source>
        <dbReference type="ARBA" id="ARBA00023212"/>
    </source>
</evidence>
<keyword evidence="3 10" id="KW-0493">Microtubule</keyword>
<evidence type="ECO:0000256" key="12">
    <source>
        <dbReference type="SAM" id="MobiDB-lite"/>
    </source>
</evidence>
<accession>A0A8C4ZSN6</accession>
<dbReference type="Pfam" id="PF00225">
    <property type="entry name" value="Kinesin"/>
    <property type="match status" value="1"/>
</dbReference>
<dbReference type="GeneTree" id="ENSGT00940000153739"/>
<reference evidence="14" key="3">
    <citation type="submission" date="2025-09" db="UniProtKB">
        <authorList>
            <consortium name="Ensembl"/>
        </authorList>
    </citation>
    <scope>IDENTIFICATION</scope>
</reference>
<evidence type="ECO:0000256" key="7">
    <source>
        <dbReference type="ARBA" id="ARBA00023175"/>
    </source>
</evidence>
<feature type="region of interest" description="Disordered" evidence="12">
    <location>
        <begin position="368"/>
        <end position="398"/>
    </location>
</feature>
<gene>
    <name evidence="14" type="primary">KIF3B</name>
    <name evidence="14" type="synonym">kif3b</name>
</gene>
<evidence type="ECO:0000256" key="4">
    <source>
        <dbReference type="ARBA" id="ARBA00022741"/>
    </source>
</evidence>
<feature type="compositionally biased region" description="Basic residues" evidence="12">
    <location>
        <begin position="374"/>
        <end position="384"/>
    </location>
</feature>
<dbReference type="InterPro" id="IPR019821">
    <property type="entry name" value="Kinesin_motor_CS"/>
</dbReference>
<dbReference type="PANTHER" id="PTHR47968">
    <property type="entry name" value="CENTROMERE PROTEIN E"/>
    <property type="match status" value="1"/>
</dbReference>
<dbReference type="Gene3D" id="3.40.850.10">
    <property type="entry name" value="Kinesin motor domain"/>
    <property type="match status" value="1"/>
</dbReference>
<evidence type="ECO:0000313" key="15">
    <source>
        <dbReference type="Proteomes" id="UP000694546"/>
    </source>
</evidence>
<keyword evidence="4 9" id="KW-0547">Nucleotide-binding</keyword>
<evidence type="ECO:0000256" key="3">
    <source>
        <dbReference type="ARBA" id="ARBA00022701"/>
    </source>
</evidence>
<dbReference type="GO" id="GO:0003777">
    <property type="term" value="F:microtubule motor activity"/>
    <property type="evidence" value="ECO:0007669"/>
    <property type="project" value="InterPro"/>
</dbReference>
<dbReference type="SUPFAM" id="SSF52540">
    <property type="entry name" value="P-loop containing nucleoside triphosphate hydrolases"/>
    <property type="match status" value="1"/>
</dbReference>
<keyword evidence="8" id="KW-0206">Cytoskeleton</keyword>
<keyword evidence="2" id="KW-0963">Cytoplasm</keyword>
<name>A0A8C4ZSN6_GADMO</name>
<evidence type="ECO:0000313" key="14">
    <source>
        <dbReference type="Ensembl" id="ENSGMOP00000019831.2"/>
    </source>
</evidence>
<comment type="similarity">
    <text evidence="9 10">Belongs to the TRAFAC class myosin-kinesin ATPase superfamily. Kinesin family.</text>
</comment>
<dbReference type="Proteomes" id="UP000694546">
    <property type="component" value="Chromosome 1"/>
</dbReference>
<evidence type="ECO:0000256" key="6">
    <source>
        <dbReference type="ARBA" id="ARBA00023054"/>
    </source>
</evidence>
<dbReference type="GO" id="GO:0000278">
    <property type="term" value="P:mitotic cell cycle"/>
    <property type="evidence" value="ECO:0007669"/>
    <property type="project" value="TreeGrafter"/>
</dbReference>
<keyword evidence="5 9" id="KW-0067">ATP-binding</keyword>
<evidence type="ECO:0000256" key="9">
    <source>
        <dbReference type="PROSITE-ProRule" id="PRU00283"/>
    </source>
</evidence>
<keyword evidence="7 9" id="KW-0505">Motor protein</keyword>
<evidence type="ECO:0000259" key="13">
    <source>
        <dbReference type="PROSITE" id="PS50067"/>
    </source>
</evidence>
<evidence type="ECO:0000256" key="5">
    <source>
        <dbReference type="ARBA" id="ARBA00022840"/>
    </source>
</evidence>
<organism evidence="14 15">
    <name type="scientific">Gadus morhua</name>
    <name type="common">Atlantic cod</name>
    <dbReference type="NCBI Taxonomy" id="8049"/>
    <lineage>
        <taxon>Eukaryota</taxon>
        <taxon>Metazoa</taxon>
        <taxon>Chordata</taxon>
        <taxon>Craniata</taxon>
        <taxon>Vertebrata</taxon>
        <taxon>Euteleostomi</taxon>
        <taxon>Actinopterygii</taxon>
        <taxon>Neopterygii</taxon>
        <taxon>Teleostei</taxon>
        <taxon>Neoteleostei</taxon>
        <taxon>Acanthomorphata</taxon>
        <taxon>Zeiogadaria</taxon>
        <taxon>Gadariae</taxon>
        <taxon>Gadiformes</taxon>
        <taxon>Gadoidei</taxon>
        <taxon>Gadidae</taxon>
        <taxon>Gadus</taxon>
    </lineage>
</organism>
<evidence type="ECO:0000256" key="10">
    <source>
        <dbReference type="RuleBase" id="RU000394"/>
    </source>
</evidence>
<dbReference type="PANTHER" id="PTHR47968:SF76">
    <property type="entry name" value="KINESIN-LIKE PROTEIN"/>
    <property type="match status" value="1"/>
</dbReference>
<proteinExistence type="inferred from homology"/>
<dbReference type="PROSITE" id="PS50067">
    <property type="entry name" value="KINESIN_MOTOR_2"/>
    <property type="match status" value="1"/>
</dbReference>
<protein>
    <recommendedName>
        <fullName evidence="10">Kinesin-like protein</fullName>
    </recommendedName>
</protein>
<dbReference type="AlphaFoldDB" id="A0A8C4ZSN6"/>
<feature type="coiled-coil region" evidence="11">
    <location>
        <begin position="420"/>
        <end position="563"/>
    </location>
</feature>
<dbReference type="GO" id="GO:0060271">
    <property type="term" value="P:cilium assembly"/>
    <property type="evidence" value="ECO:0007669"/>
    <property type="project" value="UniProtKB-ARBA"/>
</dbReference>
<dbReference type="GO" id="GO:0005871">
    <property type="term" value="C:kinesin complex"/>
    <property type="evidence" value="ECO:0007669"/>
    <property type="project" value="UniProtKB-ARBA"/>
</dbReference>
<feature type="binding site" evidence="9">
    <location>
        <begin position="97"/>
        <end position="104"/>
    </location>
    <ligand>
        <name>ATP</name>
        <dbReference type="ChEBI" id="CHEBI:30616"/>
    </ligand>
</feature>
<dbReference type="InterPro" id="IPR027417">
    <property type="entry name" value="P-loop_NTPase"/>
</dbReference>
<dbReference type="Ensembl" id="ENSGMOT00000020314.2">
    <property type="protein sequence ID" value="ENSGMOP00000019831.2"/>
    <property type="gene ID" value="ENSGMOG00000018429.2"/>
</dbReference>
<dbReference type="PROSITE" id="PS00411">
    <property type="entry name" value="KINESIN_MOTOR_1"/>
    <property type="match status" value="1"/>
</dbReference>
<dbReference type="GO" id="GO:0005874">
    <property type="term" value="C:microtubule"/>
    <property type="evidence" value="ECO:0007669"/>
    <property type="project" value="UniProtKB-KW"/>
</dbReference>
<dbReference type="GO" id="GO:0005524">
    <property type="term" value="F:ATP binding"/>
    <property type="evidence" value="ECO:0007669"/>
    <property type="project" value="UniProtKB-UniRule"/>
</dbReference>
<evidence type="ECO:0000256" key="1">
    <source>
        <dbReference type="ARBA" id="ARBA00004245"/>
    </source>
</evidence>
<dbReference type="SMART" id="SM00129">
    <property type="entry name" value="KISc"/>
    <property type="match status" value="1"/>
</dbReference>
<evidence type="ECO:0000256" key="2">
    <source>
        <dbReference type="ARBA" id="ARBA00022490"/>
    </source>
</evidence>
<dbReference type="CDD" id="cd01371">
    <property type="entry name" value="KISc_KIF3"/>
    <property type="match status" value="1"/>
</dbReference>
<dbReference type="InterPro" id="IPR027640">
    <property type="entry name" value="Kinesin-like_fam"/>
</dbReference>
<dbReference type="InterPro" id="IPR036961">
    <property type="entry name" value="Kinesin_motor_dom_sf"/>
</dbReference>
<dbReference type="GO" id="GO:0005737">
    <property type="term" value="C:cytoplasm"/>
    <property type="evidence" value="ECO:0007669"/>
    <property type="project" value="UniProtKB-ARBA"/>
</dbReference>
<dbReference type="InterPro" id="IPR001752">
    <property type="entry name" value="Kinesin_motor_dom"/>
</dbReference>
<comment type="subcellular location">
    <subcellularLocation>
        <location evidence="1">Cytoplasm</location>
        <location evidence="1">Cytoskeleton</location>
    </subcellularLocation>
</comment>
<dbReference type="GO" id="GO:0008017">
    <property type="term" value="F:microtubule binding"/>
    <property type="evidence" value="ECO:0007669"/>
    <property type="project" value="InterPro"/>
</dbReference>
<dbReference type="PRINTS" id="PR00380">
    <property type="entry name" value="KINESINHEAVY"/>
</dbReference>
<dbReference type="GO" id="GO:0007018">
    <property type="term" value="P:microtubule-based movement"/>
    <property type="evidence" value="ECO:0007669"/>
    <property type="project" value="InterPro"/>
</dbReference>
<keyword evidence="15" id="KW-1185">Reference proteome</keyword>